<dbReference type="KEGG" id="cmet:K6K41_05020"/>
<dbReference type="SUPFAM" id="SSF53335">
    <property type="entry name" value="S-adenosyl-L-methionine-dependent methyltransferases"/>
    <property type="match status" value="1"/>
</dbReference>
<accession>A0A9E6ULV4</accession>
<dbReference type="RefSeq" id="WP_261404191.1">
    <property type="nucleotide sequence ID" value="NZ_CP081869.1"/>
</dbReference>
<dbReference type="EMBL" id="CP081869">
    <property type="protein sequence ID" value="QZO00977.1"/>
    <property type="molecule type" value="Genomic_DNA"/>
</dbReference>
<sequence length="218" mass="24710">MGEWFYDLPPDERRDLTRKAIFEKRTLIERWSGASGLPEENWAPRAELAAKFLKNAKIVVDFGASAMTLERFLAPDVQYIPVDCVRLDLVIEAKAFDSPEEKAAKLAEIAPFDYSRVHVVDFNADPLPDFGADTGAALGVLEYIYDPLPLLKSMRAQLKHLVLSYNLRTGKCVLEHRERHGWVSHLTRAEIEKMIADAGFIVDAEVHLGGKSWMWSLR</sequence>
<evidence type="ECO:0000313" key="2">
    <source>
        <dbReference type="Proteomes" id="UP000825701"/>
    </source>
</evidence>
<name>A0A9E6ULV4_9HYPH</name>
<gene>
    <name evidence="1" type="ORF">K6K41_05020</name>
</gene>
<keyword evidence="2" id="KW-1185">Reference proteome</keyword>
<protein>
    <submittedName>
        <fullName evidence="1">Uncharacterized protein</fullName>
    </submittedName>
</protein>
<reference evidence="1" key="1">
    <citation type="submission" date="2021-08" db="EMBL/GenBank/DDBJ databases">
        <authorList>
            <person name="Zhang H."/>
            <person name="Xu M."/>
            <person name="Yu Z."/>
            <person name="Yang L."/>
            <person name="Cai Y."/>
        </authorList>
    </citation>
    <scope>NUCLEOTIDE SEQUENCE</scope>
    <source>
        <strain evidence="1">CHL1</strain>
    </source>
</reference>
<dbReference type="Gene3D" id="3.40.50.150">
    <property type="entry name" value="Vaccinia Virus protein VP39"/>
    <property type="match status" value="1"/>
</dbReference>
<organism evidence="1 2">
    <name type="scientific">Chenggangzhangella methanolivorans</name>
    <dbReference type="NCBI Taxonomy" id="1437009"/>
    <lineage>
        <taxon>Bacteria</taxon>
        <taxon>Pseudomonadati</taxon>
        <taxon>Pseudomonadota</taxon>
        <taxon>Alphaproteobacteria</taxon>
        <taxon>Hyphomicrobiales</taxon>
        <taxon>Methylopilaceae</taxon>
        <taxon>Chenggangzhangella</taxon>
    </lineage>
</organism>
<evidence type="ECO:0000313" key="1">
    <source>
        <dbReference type="EMBL" id="QZO00977.1"/>
    </source>
</evidence>
<dbReference type="AlphaFoldDB" id="A0A9E6ULV4"/>
<proteinExistence type="predicted"/>
<dbReference type="Proteomes" id="UP000825701">
    <property type="component" value="Chromosome"/>
</dbReference>
<dbReference type="InterPro" id="IPR029063">
    <property type="entry name" value="SAM-dependent_MTases_sf"/>
</dbReference>